<keyword evidence="3" id="KW-1185">Reference proteome</keyword>
<gene>
    <name evidence="1" type="ORF">MEUPH1_LOCUS24479</name>
    <name evidence="2" type="ORF">MEUPH1_LOCUS30459</name>
</gene>
<dbReference type="AlphaFoldDB" id="A0AAV0XPD9"/>
<name>A0AAV0XPD9_9HEMI</name>
<accession>A0AAV0XPD9</accession>
<proteinExistence type="predicted"/>
<comment type="caution">
    <text evidence="1">The sequence shown here is derived from an EMBL/GenBank/DDBJ whole genome shotgun (WGS) entry which is preliminary data.</text>
</comment>
<dbReference type="EMBL" id="CARXXK010001661">
    <property type="protein sequence ID" value="CAI6377161.1"/>
    <property type="molecule type" value="Genomic_DNA"/>
</dbReference>
<reference evidence="1 3" key="1">
    <citation type="submission" date="2023-01" db="EMBL/GenBank/DDBJ databases">
        <authorList>
            <person name="Whitehead M."/>
        </authorList>
    </citation>
    <scope>NUCLEOTIDE SEQUENCE [LARGE SCALE GENOMIC DNA]</scope>
</reference>
<dbReference type="EMBL" id="CARXXK010000339">
    <property type="protein sequence ID" value="CAI6370350.1"/>
    <property type="molecule type" value="Genomic_DNA"/>
</dbReference>
<evidence type="ECO:0000313" key="3">
    <source>
        <dbReference type="Proteomes" id="UP001160148"/>
    </source>
</evidence>
<dbReference type="Proteomes" id="UP001160148">
    <property type="component" value="Unassembled WGS sequence"/>
</dbReference>
<protein>
    <submittedName>
        <fullName evidence="1">Uncharacterized protein</fullName>
    </submittedName>
</protein>
<evidence type="ECO:0000313" key="2">
    <source>
        <dbReference type="EMBL" id="CAI6377161.1"/>
    </source>
</evidence>
<evidence type="ECO:0000313" key="1">
    <source>
        <dbReference type="EMBL" id="CAI6370350.1"/>
    </source>
</evidence>
<sequence>MFSSAISRTQIFYVRLLRVSSTESDGAGRETVKPKDSARIGRIPAVRPGILSIQTAPNGQQEMADKCLRSGKHHYGHNPTV</sequence>
<organism evidence="1 3">
    <name type="scientific">Macrosiphum euphorbiae</name>
    <name type="common">potato aphid</name>
    <dbReference type="NCBI Taxonomy" id="13131"/>
    <lineage>
        <taxon>Eukaryota</taxon>
        <taxon>Metazoa</taxon>
        <taxon>Ecdysozoa</taxon>
        <taxon>Arthropoda</taxon>
        <taxon>Hexapoda</taxon>
        <taxon>Insecta</taxon>
        <taxon>Pterygota</taxon>
        <taxon>Neoptera</taxon>
        <taxon>Paraneoptera</taxon>
        <taxon>Hemiptera</taxon>
        <taxon>Sternorrhyncha</taxon>
        <taxon>Aphidomorpha</taxon>
        <taxon>Aphidoidea</taxon>
        <taxon>Aphididae</taxon>
        <taxon>Macrosiphini</taxon>
        <taxon>Macrosiphum</taxon>
    </lineage>
</organism>